<feature type="repeat" description="TPR" evidence="3">
    <location>
        <begin position="846"/>
        <end position="879"/>
    </location>
</feature>
<dbReference type="SUPFAM" id="SSF48452">
    <property type="entry name" value="TPR-like"/>
    <property type="match status" value="3"/>
</dbReference>
<evidence type="ECO:0000313" key="6">
    <source>
        <dbReference type="Proteomes" id="UP000266673"/>
    </source>
</evidence>
<dbReference type="SMART" id="SM00028">
    <property type="entry name" value="TPR"/>
    <property type="match status" value="13"/>
</dbReference>
<feature type="repeat" description="TPR" evidence="3">
    <location>
        <begin position="608"/>
        <end position="641"/>
    </location>
</feature>
<dbReference type="InterPro" id="IPR013083">
    <property type="entry name" value="Znf_RING/FYVE/PHD"/>
</dbReference>
<keyword evidence="6" id="KW-1185">Reference proteome</keyword>
<feature type="repeat" description="TPR" evidence="3">
    <location>
        <begin position="574"/>
        <end position="607"/>
    </location>
</feature>
<feature type="repeat" description="TPR" evidence="3">
    <location>
        <begin position="744"/>
        <end position="777"/>
    </location>
</feature>
<reference evidence="5 6" key="1">
    <citation type="submission" date="2018-06" db="EMBL/GenBank/DDBJ databases">
        <title>Comparative genomics reveals the genomic features of Rhizophagus irregularis, R. cerebriforme, R. diaphanum and Gigaspora rosea, and their symbiotic lifestyle signature.</title>
        <authorList>
            <person name="Morin E."/>
            <person name="San Clemente H."/>
            <person name="Chen E.C.H."/>
            <person name="De La Providencia I."/>
            <person name="Hainaut M."/>
            <person name="Kuo A."/>
            <person name="Kohler A."/>
            <person name="Murat C."/>
            <person name="Tang N."/>
            <person name="Roy S."/>
            <person name="Loubradou J."/>
            <person name="Henrissat B."/>
            <person name="Grigoriev I.V."/>
            <person name="Corradi N."/>
            <person name="Roux C."/>
            <person name="Martin F.M."/>
        </authorList>
    </citation>
    <scope>NUCLEOTIDE SEQUENCE [LARGE SCALE GENOMIC DNA]</scope>
    <source>
        <strain evidence="5 6">DAOM 194757</strain>
    </source>
</reference>
<feature type="repeat" description="TPR" evidence="3">
    <location>
        <begin position="710"/>
        <end position="743"/>
    </location>
</feature>
<dbReference type="Gene3D" id="1.25.40.10">
    <property type="entry name" value="Tetratricopeptide repeat domain"/>
    <property type="match status" value="5"/>
</dbReference>
<dbReference type="PANTHER" id="PTHR44858">
    <property type="entry name" value="TETRATRICOPEPTIDE REPEAT PROTEIN 6"/>
    <property type="match status" value="1"/>
</dbReference>
<dbReference type="InterPro" id="IPR013105">
    <property type="entry name" value="TPR_2"/>
</dbReference>
<dbReference type="Gene3D" id="3.30.40.10">
    <property type="entry name" value="Zinc/RING finger domain, C3HC4 (zinc finger)"/>
    <property type="match status" value="1"/>
</dbReference>
<dbReference type="PROSITE" id="PS50293">
    <property type="entry name" value="TPR_REGION"/>
    <property type="match status" value="2"/>
</dbReference>
<name>A0A397W107_9GLOM</name>
<feature type="repeat" description="TPR" evidence="3">
    <location>
        <begin position="676"/>
        <end position="709"/>
    </location>
</feature>
<evidence type="ECO:0000313" key="5">
    <source>
        <dbReference type="EMBL" id="RIB27712.1"/>
    </source>
</evidence>
<proteinExistence type="predicted"/>
<evidence type="ECO:0000256" key="2">
    <source>
        <dbReference type="ARBA" id="ARBA00022803"/>
    </source>
</evidence>
<dbReference type="PANTHER" id="PTHR44858:SF1">
    <property type="entry name" value="UDP-N-ACETYLGLUCOSAMINE--PEPTIDE N-ACETYLGLUCOSAMINYLTRANSFERASE SPINDLY-RELATED"/>
    <property type="match status" value="1"/>
</dbReference>
<dbReference type="AlphaFoldDB" id="A0A397W107"/>
<feature type="repeat" description="TPR" evidence="3">
    <location>
        <begin position="812"/>
        <end position="845"/>
    </location>
</feature>
<keyword evidence="2 3" id="KW-0802">TPR repeat</keyword>
<dbReference type="EMBL" id="QKWP01000090">
    <property type="protein sequence ID" value="RIB27712.1"/>
    <property type="molecule type" value="Genomic_DNA"/>
</dbReference>
<dbReference type="PROSITE" id="PS50005">
    <property type="entry name" value="TPR"/>
    <property type="match status" value="9"/>
</dbReference>
<dbReference type="Pfam" id="PF07719">
    <property type="entry name" value="TPR_2"/>
    <property type="match status" value="2"/>
</dbReference>
<feature type="coiled-coil region" evidence="4">
    <location>
        <begin position="723"/>
        <end position="750"/>
    </location>
</feature>
<sequence>MGESHNIASSSSSLNYDSIAKLGTKSLKSITINHAEEFIKDFSTLDNLIGFKQLVEDFEVELPEEILIKALKLLGDASSFEYHSEKTMIRLEVHLRTWMATLERAYYLPIVLGSEIREQLYKHLSDFVNFHHKMTNAFKEGIGNSFKSKGKSKEIPNKNNIYMNFQNYHINFLLIHLRDTLHSMRDDEARIDKILRRIKDFLLAFIHISPKAVDAASGNTSGALGIAEVLPNIAKVFKFKYPITYWYPTWRELLSIHYLLENLTKDENYSKLRFYNETYFLELLWQCVFDLSMKQKDQSAISNNQNEILEFMNLWTKKEPIAPPNSLWFGVLDLAQYLSQKTTQIVSLALCYYLDFLILTCGHSISYYAITKWKEVLTIENRPFECPFCKNEIELESTYNLPKNKVLEGLYKKLQDAGYFNKLPEEQKILPNKLYTVEDDFFLKFNKYKIFQGSIFSKAFTPIFQKVQPKAMLPAFNKAAKAEQHEDYESVIMWLTQVLQLRPKIYSIRCRRAFASYKLKMYSKAKDDLDIAIQLKPLKSSAYIYRCYIFHDMKRYEELLVNLNNLLDIEPNNAWALRIRGETYLITSRYEESLSDFNKFLDIEPNNASALESRGVAFLKLKRYEESLADLNKSLDIEPNNASALERRGVAFLKLKRYEESLEDLNKLLEIEPNNTFALGHRGIIYYMLERYEESLTDLNKLLDIEPNNASGLESRGEIYRMMSRYEESLADLSKSLDIVSNNASALERRTVVFLRLERYEESLEDLNKLLEIEPNKAIVLGHRGIIYYKLERYEESLTDLNKMLEIEPNNVRALAVRGIIYYMLERYEESLTDFSKSLEIEPNNADVVKFRGATFLNVKRYEESLSDLNKSLEIEPNNVFALKHRGEAHHMLERYEESLADFRRLNQTMLRH</sequence>
<keyword evidence="4" id="KW-0175">Coiled coil</keyword>
<dbReference type="STRING" id="44941.A0A397W107"/>
<dbReference type="InterPro" id="IPR011990">
    <property type="entry name" value="TPR-like_helical_dom_sf"/>
</dbReference>
<keyword evidence="1" id="KW-0677">Repeat</keyword>
<dbReference type="Pfam" id="PF13181">
    <property type="entry name" value="TPR_8"/>
    <property type="match status" value="1"/>
</dbReference>
<accession>A0A397W107</accession>
<gene>
    <name evidence="5" type="ORF">C2G38_2137695</name>
</gene>
<dbReference type="Pfam" id="PF13432">
    <property type="entry name" value="TPR_16"/>
    <property type="match status" value="1"/>
</dbReference>
<evidence type="ECO:0000256" key="1">
    <source>
        <dbReference type="ARBA" id="ARBA00022737"/>
    </source>
</evidence>
<dbReference type="Proteomes" id="UP000266673">
    <property type="component" value="Unassembled WGS sequence"/>
</dbReference>
<dbReference type="InterPro" id="IPR019734">
    <property type="entry name" value="TPR_rpt"/>
</dbReference>
<dbReference type="InterPro" id="IPR050498">
    <property type="entry name" value="Ycf3"/>
</dbReference>
<feature type="repeat" description="TPR" evidence="3">
    <location>
        <begin position="642"/>
        <end position="675"/>
    </location>
</feature>
<dbReference type="SUPFAM" id="SSF57850">
    <property type="entry name" value="RING/U-box"/>
    <property type="match status" value="1"/>
</dbReference>
<comment type="caution">
    <text evidence="5">The sequence shown here is derived from an EMBL/GenBank/DDBJ whole genome shotgun (WGS) entry which is preliminary data.</text>
</comment>
<evidence type="ECO:0000256" key="4">
    <source>
        <dbReference type="SAM" id="Coils"/>
    </source>
</evidence>
<protein>
    <submittedName>
        <fullName evidence="5">Uncharacterized protein</fullName>
    </submittedName>
</protein>
<organism evidence="5 6">
    <name type="scientific">Gigaspora rosea</name>
    <dbReference type="NCBI Taxonomy" id="44941"/>
    <lineage>
        <taxon>Eukaryota</taxon>
        <taxon>Fungi</taxon>
        <taxon>Fungi incertae sedis</taxon>
        <taxon>Mucoromycota</taxon>
        <taxon>Glomeromycotina</taxon>
        <taxon>Glomeromycetes</taxon>
        <taxon>Diversisporales</taxon>
        <taxon>Gigasporaceae</taxon>
        <taxon>Gigaspora</taxon>
    </lineage>
</organism>
<dbReference type="OrthoDB" id="2423701at2759"/>
<evidence type="ECO:0000256" key="3">
    <source>
        <dbReference type="PROSITE-ProRule" id="PRU00339"/>
    </source>
</evidence>
<feature type="repeat" description="TPR" evidence="3">
    <location>
        <begin position="778"/>
        <end position="811"/>
    </location>
</feature>